<keyword evidence="2" id="KW-1185">Reference proteome</keyword>
<feature type="region of interest" description="Disordered" evidence="1">
    <location>
        <begin position="1"/>
        <end position="42"/>
    </location>
</feature>
<accession>A0A1I8FQF1</accession>
<dbReference type="Proteomes" id="UP000095280">
    <property type="component" value="Unplaced"/>
</dbReference>
<evidence type="ECO:0000256" key="1">
    <source>
        <dbReference type="SAM" id="MobiDB-lite"/>
    </source>
</evidence>
<evidence type="ECO:0000313" key="3">
    <source>
        <dbReference type="WBParaSite" id="maker-unitig_42527-snap-gene-0.2-mRNA-1"/>
    </source>
</evidence>
<name>A0A1I8FQF1_9PLAT</name>
<feature type="compositionally biased region" description="Basic and acidic residues" evidence="1">
    <location>
        <begin position="27"/>
        <end position="37"/>
    </location>
</feature>
<dbReference type="WBParaSite" id="maker-unitig_42527-snap-gene-0.2-mRNA-1">
    <property type="protein sequence ID" value="maker-unitig_42527-snap-gene-0.2-mRNA-1"/>
    <property type="gene ID" value="maker-unitig_42527-snap-gene-0.2"/>
</dbReference>
<dbReference type="AlphaFoldDB" id="A0A1I8FQF1"/>
<sequence length="73" mass="7927">ASLSRTLGDLAASERKNRSSAPVRCHSNREVDRDKDTGNGADAPLYITVETLIVPERWGKQTQSEAVSGLCKI</sequence>
<protein>
    <submittedName>
        <fullName evidence="3">PDE4_UCR domain-containing protein</fullName>
    </submittedName>
</protein>
<proteinExistence type="predicted"/>
<reference evidence="3" key="1">
    <citation type="submission" date="2016-11" db="UniProtKB">
        <authorList>
            <consortium name="WormBaseParasite"/>
        </authorList>
    </citation>
    <scope>IDENTIFICATION</scope>
</reference>
<evidence type="ECO:0000313" key="2">
    <source>
        <dbReference type="Proteomes" id="UP000095280"/>
    </source>
</evidence>
<organism evidence="2 3">
    <name type="scientific">Macrostomum lignano</name>
    <dbReference type="NCBI Taxonomy" id="282301"/>
    <lineage>
        <taxon>Eukaryota</taxon>
        <taxon>Metazoa</taxon>
        <taxon>Spiralia</taxon>
        <taxon>Lophotrochozoa</taxon>
        <taxon>Platyhelminthes</taxon>
        <taxon>Rhabditophora</taxon>
        <taxon>Macrostomorpha</taxon>
        <taxon>Macrostomida</taxon>
        <taxon>Macrostomidae</taxon>
        <taxon>Macrostomum</taxon>
    </lineage>
</organism>